<dbReference type="GeneID" id="5709738"/>
<dbReference type="SUPFAM" id="SSF50891">
    <property type="entry name" value="Cyclophilin-like"/>
    <property type="match status" value="1"/>
</dbReference>
<dbReference type="AlphaFoldDB" id="A8MA87"/>
<dbReference type="KEGG" id="cma:Cmaq_0170"/>
<protein>
    <recommendedName>
        <fullName evidence="3">Cyclophilin TM1367-like domain-containing protein</fullName>
    </recommendedName>
</protein>
<dbReference type="InterPro" id="IPR029000">
    <property type="entry name" value="Cyclophilin-like_dom_sf"/>
</dbReference>
<dbReference type="eggNOG" id="arCOG04488">
    <property type="taxonomic scope" value="Archaea"/>
</dbReference>
<name>A8MA87_CALMQ</name>
<organism evidence="1 2">
    <name type="scientific">Caldivirga maquilingensis (strain ATCC 700844 / DSM 13496 / JCM 10307 / IC-167)</name>
    <dbReference type="NCBI Taxonomy" id="397948"/>
    <lineage>
        <taxon>Archaea</taxon>
        <taxon>Thermoproteota</taxon>
        <taxon>Thermoprotei</taxon>
        <taxon>Thermoproteales</taxon>
        <taxon>Thermoproteaceae</taxon>
        <taxon>Caldivirga</taxon>
    </lineage>
</organism>
<dbReference type="Proteomes" id="UP000001137">
    <property type="component" value="Chromosome"/>
</dbReference>
<dbReference type="Gene3D" id="2.40.100.20">
    <property type="match status" value="1"/>
</dbReference>
<dbReference type="EMBL" id="CP000852">
    <property type="protein sequence ID" value="ABW01019.1"/>
    <property type="molecule type" value="Genomic_DNA"/>
</dbReference>
<sequence>MNVQSKAVVLKFQNGEVVVRLDMARSPITATRLLNALPVSTPFTRIGSLITIPLDLGSLPETFEVKARRGELCYRPNTKQLILATEDTQIGTRINPLGIVVSNIDLLDSIKPGIVTIIPVNIEGKAS</sequence>
<keyword evidence="2" id="KW-1185">Reference proteome</keyword>
<gene>
    <name evidence="1" type="ordered locus">Cmaq_0170</name>
</gene>
<reference evidence="1 2" key="1">
    <citation type="submission" date="2007-10" db="EMBL/GenBank/DDBJ databases">
        <title>Complete sequence of Caldivirga maquilingensis IC-167.</title>
        <authorList>
            <consortium name="US DOE Joint Genome Institute"/>
            <person name="Copeland A."/>
            <person name="Lucas S."/>
            <person name="Lapidus A."/>
            <person name="Barry K."/>
            <person name="Glavina del Rio T."/>
            <person name="Dalin E."/>
            <person name="Tice H."/>
            <person name="Pitluck S."/>
            <person name="Saunders E."/>
            <person name="Brettin T."/>
            <person name="Bruce D."/>
            <person name="Detter J.C."/>
            <person name="Han C."/>
            <person name="Schmutz J."/>
            <person name="Larimer F."/>
            <person name="Land M."/>
            <person name="Hauser L."/>
            <person name="Kyrpides N."/>
            <person name="Ivanova N."/>
            <person name="Biddle J.F."/>
            <person name="Zhang Z."/>
            <person name="Fitz-Gibbon S.T."/>
            <person name="Lowe T.M."/>
            <person name="Saltikov C."/>
            <person name="House C.H."/>
            <person name="Richardson P."/>
        </authorList>
    </citation>
    <scope>NUCLEOTIDE SEQUENCE [LARGE SCALE GENOMIC DNA]</scope>
    <source>
        <strain evidence="2">ATCC 700844 / DSM 13496 / JCM 10307 / IC-167</strain>
    </source>
</reference>
<accession>A8MA87</accession>
<proteinExistence type="predicted"/>
<evidence type="ECO:0000313" key="2">
    <source>
        <dbReference type="Proteomes" id="UP000001137"/>
    </source>
</evidence>
<dbReference type="RefSeq" id="WP_012185239.1">
    <property type="nucleotide sequence ID" value="NC_009954.1"/>
</dbReference>
<dbReference type="HOGENOM" id="CLU_1965434_0_0_2"/>
<dbReference type="OrthoDB" id="26097at2157"/>
<evidence type="ECO:0000313" key="1">
    <source>
        <dbReference type="EMBL" id="ABW01019.1"/>
    </source>
</evidence>
<evidence type="ECO:0008006" key="3">
    <source>
        <dbReference type="Google" id="ProtNLM"/>
    </source>
</evidence>